<reference evidence="2" key="1">
    <citation type="submission" date="2018-11" db="EMBL/GenBank/DDBJ databases">
        <authorList>
            <consortium name="Genoscope - CEA"/>
            <person name="William W."/>
        </authorList>
    </citation>
    <scope>NUCLEOTIDE SEQUENCE</scope>
</reference>
<gene>
    <name evidence="2" type="ORF">BOLC7T43824H</name>
</gene>
<proteinExistence type="predicted"/>
<evidence type="ECO:0000313" key="2">
    <source>
        <dbReference type="EMBL" id="VDD38264.1"/>
    </source>
</evidence>
<name>A0A3P6ETK7_BRAOL</name>
<sequence>MQRLSFLLYLSSSFPSLRTLCLFALEWRLISKWRKTGVTSFACTKKLQRTVSSFSFSVSWIDK</sequence>
<accession>A0A3P6ETK7</accession>
<keyword evidence="1" id="KW-0732">Signal</keyword>
<dbReference type="AlphaFoldDB" id="A0A3P6ETK7"/>
<evidence type="ECO:0000256" key="1">
    <source>
        <dbReference type="SAM" id="SignalP"/>
    </source>
</evidence>
<protein>
    <recommendedName>
        <fullName evidence="3">Secreted protein</fullName>
    </recommendedName>
</protein>
<dbReference type="EMBL" id="LR031876">
    <property type="protein sequence ID" value="VDD38264.1"/>
    <property type="molecule type" value="Genomic_DNA"/>
</dbReference>
<feature type="signal peptide" evidence="1">
    <location>
        <begin position="1"/>
        <end position="19"/>
    </location>
</feature>
<evidence type="ECO:0008006" key="3">
    <source>
        <dbReference type="Google" id="ProtNLM"/>
    </source>
</evidence>
<organism evidence="2">
    <name type="scientific">Brassica oleracea</name>
    <name type="common">Wild cabbage</name>
    <dbReference type="NCBI Taxonomy" id="3712"/>
    <lineage>
        <taxon>Eukaryota</taxon>
        <taxon>Viridiplantae</taxon>
        <taxon>Streptophyta</taxon>
        <taxon>Embryophyta</taxon>
        <taxon>Tracheophyta</taxon>
        <taxon>Spermatophyta</taxon>
        <taxon>Magnoliopsida</taxon>
        <taxon>eudicotyledons</taxon>
        <taxon>Gunneridae</taxon>
        <taxon>Pentapetalae</taxon>
        <taxon>rosids</taxon>
        <taxon>malvids</taxon>
        <taxon>Brassicales</taxon>
        <taxon>Brassicaceae</taxon>
        <taxon>Brassiceae</taxon>
        <taxon>Brassica</taxon>
    </lineage>
</organism>
<feature type="chain" id="PRO_5018062723" description="Secreted protein" evidence="1">
    <location>
        <begin position="20"/>
        <end position="63"/>
    </location>
</feature>